<organism evidence="2 3">
    <name type="scientific">Mesorhizobium metallidurans STM 2683</name>
    <dbReference type="NCBI Taxonomy" id="1297569"/>
    <lineage>
        <taxon>Bacteria</taxon>
        <taxon>Pseudomonadati</taxon>
        <taxon>Pseudomonadota</taxon>
        <taxon>Alphaproteobacteria</taxon>
        <taxon>Hyphomicrobiales</taxon>
        <taxon>Phyllobacteriaceae</taxon>
        <taxon>Mesorhizobium</taxon>
    </lineage>
</organism>
<dbReference type="STRING" id="1297569.MESS2_1030163"/>
<feature type="region of interest" description="Disordered" evidence="1">
    <location>
        <begin position="1"/>
        <end position="26"/>
    </location>
</feature>
<dbReference type="Proteomes" id="UP000012062">
    <property type="component" value="Unassembled WGS sequence"/>
</dbReference>
<evidence type="ECO:0000313" key="2">
    <source>
        <dbReference type="EMBL" id="CCV03306.1"/>
    </source>
</evidence>
<dbReference type="AlphaFoldDB" id="M5EUD6"/>
<gene>
    <name evidence="2" type="ORF">MESS2_1030163</name>
</gene>
<sequence>MHNPGRDVRDIPQTTTAVPKAMFRVV</sequence>
<proteinExistence type="predicted"/>
<protein>
    <submittedName>
        <fullName evidence="2">Uncharacterized protein</fullName>
    </submittedName>
</protein>
<evidence type="ECO:0000313" key="3">
    <source>
        <dbReference type="Proteomes" id="UP000012062"/>
    </source>
</evidence>
<dbReference type="EMBL" id="CAUM01000006">
    <property type="protein sequence ID" value="CCV03306.1"/>
    <property type="molecule type" value="Genomic_DNA"/>
</dbReference>
<keyword evidence="3" id="KW-1185">Reference proteome</keyword>
<name>M5EUD6_9HYPH</name>
<evidence type="ECO:0000256" key="1">
    <source>
        <dbReference type="SAM" id="MobiDB-lite"/>
    </source>
</evidence>
<accession>M5EUD6</accession>
<feature type="compositionally biased region" description="Basic and acidic residues" evidence="1">
    <location>
        <begin position="1"/>
        <end position="10"/>
    </location>
</feature>
<comment type="caution">
    <text evidence="2">The sequence shown here is derived from an EMBL/GenBank/DDBJ whole genome shotgun (WGS) entry which is preliminary data.</text>
</comment>
<reference evidence="2 3" key="1">
    <citation type="submission" date="2013-02" db="EMBL/GenBank/DDBJ databases">
        <authorList>
            <person name="Genoscope - CEA"/>
        </authorList>
    </citation>
    <scope>NUCLEOTIDE SEQUENCE [LARGE SCALE GENOMIC DNA]</scope>
    <source>
        <strain evidence="2 3">STM 2683</strain>
    </source>
</reference>